<dbReference type="AlphaFoldDB" id="A0AAV9UVP2"/>
<organism evidence="1 2">
    <name type="scientific">Orbilia brochopaga</name>
    <dbReference type="NCBI Taxonomy" id="3140254"/>
    <lineage>
        <taxon>Eukaryota</taxon>
        <taxon>Fungi</taxon>
        <taxon>Dikarya</taxon>
        <taxon>Ascomycota</taxon>
        <taxon>Pezizomycotina</taxon>
        <taxon>Orbiliomycetes</taxon>
        <taxon>Orbiliales</taxon>
        <taxon>Orbiliaceae</taxon>
        <taxon>Orbilia</taxon>
    </lineage>
</organism>
<protein>
    <submittedName>
        <fullName evidence="1">Uncharacterized protein</fullName>
    </submittedName>
</protein>
<evidence type="ECO:0000313" key="1">
    <source>
        <dbReference type="EMBL" id="KAK6347208.1"/>
    </source>
</evidence>
<dbReference type="Proteomes" id="UP001375240">
    <property type="component" value="Unassembled WGS sequence"/>
</dbReference>
<evidence type="ECO:0000313" key="2">
    <source>
        <dbReference type="Proteomes" id="UP001375240"/>
    </source>
</evidence>
<dbReference type="EMBL" id="JAVHNQ010000005">
    <property type="protein sequence ID" value="KAK6347208.1"/>
    <property type="molecule type" value="Genomic_DNA"/>
</dbReference>
<keyword evidence="2" id="KW-1185">Reference proteome</keyword>
<name>A0AAV9UVP2_9PEZI</name>
<comment type="caution">
    <text evidence="1">The sequence shown here is derived from an EMBL/GenBank/DDBJ whole genome shotgun (WGS) entry which is preliminary data.</text>
</comment>
<accession>A0AAV9UVP2</accession>
<gene>
    <name evidence="1" type="ORF">TWF696_007282</name>
</gene>
<reference evidence="1 2" key="1">
    <citation type="submission" date="2019-10" db="EMBL/GenBank/DDBJ databases">
        <authorList>
            <person name="Palmer J.M."/>
        </authorList>
    </citation>
    <scope>NUCLEOTIDE SEQUENCE [LARGE SCALE GENOMIC DNA]</scope>
    <source>
        <strain evidence="1 2">TWF696</strain>
    </source>
</reference>
<sequence length="51" mass="5968">MPQLPEGPSAEEWERHKPFIMELVLQGWSNGACCRLLRRFNMKARQRSGPK</sequence>
<proteinExistence type="predicted"/>